<reference evidence="1 2" key="1">
    <citation type="submission" date="2020-08" db="EMBL/GenBank/DDBJ databases">
        <title>Sequencing the genomes of 1000 actinobacteria strains.</title>
        <authorList>
            <person name="Klenk H.-P."/>
        </authorList>
    </citation>
    <scope>NUCLEOTIDE SEQUENCE [LARGE SCALE GENOMIC DNA]</scope>
    <source>
        <strain evidence="1 2">DSM 45486</strain>
    </source>
</reference>
<accession>A0A7W9HDK2</accession>
<dbReference type="RefSeq" id="WP_184914556.1">
    <property type="nucleotide sequence ID" value="NZ_JACHMO010000001.1"/>
</dbReference>
<name>A0A7W9HDK2_9PSEU</name>
<proteinExistence type="predicted"/>
<gene>
    <name evidence="1" type="ORF">F4560_000065</name>
</gene>
<protein>
    <submittedName>
        <fullName evidence="1">Uncharacterized protein</fullName>
    </submittedName>
</protein>
<sequence length="154" mass="17069">MDLVIDPPRGVGPLRVGMPFVEGVELLRSLDGHRPPSPGRNSPPGFAHYESELTISLGPDRDGRVKAIELYRPERDVTVVFRDIEVFGTPADEVIRRLSEVTRLEVEDDGVRVVAPDLLLALGRPFRSDSAEEPEGWYFESVLVAAPGYYDGLK</sequence>
<comment type="caution">
    <text evidence="1">The sequence shown here is derived from an EMBL/GenBank/DDBJ whole genome shotgun (WGS) entry which is preliminary data.</text>
</comment>
<dbReference type="EMBL" id="JACHMO010000001">
    <property type="protein sequence ID" value="MBB5800297.1"/>
    <property type="molecule type" value="Genomic_DNA"/>
</dbReference>
<evidence type="ECO:0000313" key="1">
    <source>
        <dbReference type="EMBL" id="MBB5800297.1"/>
    </source>
</evidence>
<dbReference type="AlphaFoldDB" id="A0A7W9HDK2"/>
<keyword evidence="2" id="KW-1185">Reference proteome</keyword>
<dbReference type="Proteomes" id="UP000552097">
    <property type="component" value="Unassembled WGS sequence"/>
</dbReference>
<evidence type="ECO:0000313" key="2">
    <source>
        <dbReference type="Proteomes" id="UP000552097"/>
    </source>
</evidence>
<organism evidence="1 2">
    <name type="scientific">Saccharothrix ecbatanensis</name>
    <dbReference type="NCBI Taxonomy" id="1105145"/>
    <lineage>
        <taxon>Bacteria</taxon>
        <taxon>Bacillati</taxon>
        <taxon>Actinomycetota</taxon>
        <taxon>Actinomycetes</taxon>
        <taxon>Pseudonocardiales</taxon>
        <taxon>Pseudonocardiaceae</taxon>
        <taxon>Saccharothrix</taxon>
    </lineage>
</organism>